<dbReference type="InterPro" id="IPR001279">
    <property type="entry name" value="Metallo-B-lactamas"/>
</dbReference>
<dbReference type="PIRSF" id="PIRSF005243">
    <property type="entry name" value="ROO"/>
    <property type="match status" value="1"/>
</dbReference>
<dbReference type="InterPro" id="IPR036866">
    <property type="entry name" value="RibonucZ/Hydroxyglut_hydro"/>
</dbReference>
<gene>
    <name evidence="3" type="ORF">Desaf_3215</name>
</gene>
<dbReference type="AlphaFoldDB" id="F3Z3G8"/>
<dbReference type="EMBL" id="CP003221">
    <property type="protein sequence ID" value="EGJ51508.1"/>
    <property type="molecule type" value="Genomic_DNA"/>
</dbReference>
<dbReference type="HOGENOM" id="CLU_017490_0_0_7"/>
<dbReference type="eggNOG" id="COG0426">
    <property type="taxonomic scope" value="Bacteria"/>
</dbReference>
<feature type="domain" description="Flavodoxin-like" evidence="2">
    <location>
        <begin position="252"/>
        <end position="392"/>
    </location>
</feature>
<dbReference type="CDD" id="cd07709">
    <property type="entry name" value="flavodiiron_proteins_MBL-fold"/>
    <property type="match status" value="1"/>
</dbReference>
<dbReference type="PANTHER" id="PTHR43717">
    <property type="entry name" value="ANAEROBIC NITRIC OXIDE REDUCTASE FLAVORUBREDOXIN"/>
    <property type="match status" value="1"/>
</dbReference>
<dbReference type="Pfam" id="PF00258">
    <property type="entry name" value="Flavodoxin_1"/>
    <property type="match status" value="1"/>
</dbReference>
<dbReference type="SUPFAM" id="SSF56281">
    <property type="entry name" value="Metallo-hydrolase/oxidoreductase"/>
    <property type="match status" value="1"/>
</dbReference>
<organism evidence="3 4">
    <name type="scientific">Desulfocurvibacter africanus subsp. africanus str. Walvis Bay</name>
    <dbReference type="NCBI Taxonomy" id="690850"/>
    <lineage>
        <taxon>Bacteria</taxon>
        <taxon>Pseudomonadati</taxon>
        <taxon>Thermodesulfobacteriota</taxon>
        <taxon>Desulfovibrionia</taxon>
        <taxon>Desulfovibrionales</taxon>
        <taxon>Desulfovibrionaceae</taxon>
        <taxon>Desulfocurvibacter</taxon>
    </lineage>
</organism>
<dbReference type="GO" id="GO:0016491">
    <property type="term" value="F:oxidoreductase activity"/>
    <property type="evidence" value="ECO:0007669"/>
    <property type="project" value="InterPro"/>
</dbReference>
<dbReference type="RefSeq" id="WP_014261140.1">
    <property type="nucleotide sequence ID" value="NC_016629.1"/>
</dbReference>
<evidence type="ECO:0000313" key="4">
    <source>
        <dbReference type="Proteomes" id="UP000007844"/>
    </source>
</evidence>
<dbReference type="InterPro" id="IPR016440">
    <property type="entry name" value="Rubredoxin-O_OxRdtase"/>
</dbReference>
<dbReference type="Pfam" id="PF19583">
    <property type="entry name" value="ODP"/>
    <property type="match status" value="1"/>
</dbReference>
<name>F3Z3G8_DESAF</name>
<dbReference type="Proteomes" id="UP000007844">
    <property type="component" value="Chromosome"/>
</dbReference>
<dbReference type="NCBIfam" id="NF008887">
    <property type="entry name" value="PRK11921.1"/>
    <property type="match status" value="1"/>
</dbReference>
<dbReference type="GO" id="GO:0010181">
    <property type="term" value="F:FMN binding"/>
    <property type="evidence" value="ECO:0007669"/>
    <property type="project" value="InterPro"/>
</dbReference>
<dbReference type="Gene3D" id="3.60.15.10">
    <property type="entry name" value="Ribonuclease Z/Hydroxyacylglutathione hydrolase-like"/>
    <property type="match status" value="1"/>
</dbReference>
<evidence type="ECO:0000256" key="1">
    <source>
        <dbReference type="ARBA" id="ARBA00007121"/>
    </source>
</evidence>
<dbReference type="InterPro" id="IPR029039">
    <property type="entry name" value="Flavoprotein-like_sf"/>
</dbReference>
<dbReference type="STRING" id="690850.Desaf_3215"/>
<dbReference type="PANTHER" id="PTHR43717:SF1">
    <property type="entry name" value="ANAEROBIC NITRIC OXIDE REDUCTASE FLAVORUBREDOXIN"/>
    <property type="match status" value="1"/>
</dbReference>
<dbReference type="InterPro" id="IPR008254">
    <property type="entry name" value="Flavodoxin/NO_synth"/>
</dbReference>
<evidence type="ECO:0000313" key="3">
    <source>
        <dbReference type="EMBL" id="EGJ51508.1"/>
    </source>
</evidence>
<dbReference type="PROSITE" id="PS50902">
    <property type="entry name" value="FLAVODOXIN_LIKE"/>
    <property type="match status" value="1"/>
</dbReference>
<proteinExistence type="inferred from homology"/>
<dbReference type="GO" id="GO:0009055">
    <property type="term" value="F:electron transfer activity"/>
    <property type="evidence" value="ECO:0007669"/>
    <property type="project" value="InterPro"/>
</dbReference>
<dbReference type="InterPro" id="IPR045761">
    <property type="entry name" value="ODP_dom"/>
</dbReference>
<sequence>MSFSVTRNVSWVGKIDWELRKFHGEEYTTARGSSYNSYLVRGEKTVLVDTVWSPYDRAFVQDLERLVDLQKIDAVVVNHAEVDHSGALPELLSRIPDVPLYCSKNAVKSLTGYYHKDWNFQVVRTGDKFSLGNMDLVFIEAPMLHWPDSMFCYLTEANVLFSNDAFGQHYASEFMYDDLVDPCELFDEALKYYANILTPFSPSVRKKIDELKSMNVPLDLICPSHGVIWRSRPMNIVEKYEEWADDYQEDQITLLYDTMWNATRVMAEAIAEGIRAASPSTEVKLYNIARSDRTVMVTDVFRSKAVLVGSSTINNGILSSVAGILEEIRGMKFKQKKAAAFGSYGWSGESVKLITQRLREGGFEIVNDGFKLLWQPGEEGREQCRKWGREFVNSLG</sequence>
<protein>
    <submittedName>
        <fullName evidence="3">Flavodoxin/nitric oxide synthase</fullName>
    </submittedName>
</protein>
<dbReference type="Gene3D" id="3.40.50.360">
    <property type="match status" value="1"/>
</dbReference>
<dbReference type="SMART" id="SM00849">
    <property type="entry name" value="Lactamase_B"/>
    <property type="match status" value="1"/>
</dbReference>
<keyword evidence="4" id="KW-1185">Reference proteome</keyword>
<comment type="similarity">
    <text evidence="1">In the N-terminal section; belongs to the zinc metallo-hydrolase group 3 family.</text>
</comment>
<evidence type="ECO:0000259" key="2">
    <source>
        <dbReference type="PROSITE" id="PS50902"/>
    </source>
</evidence>
<dbReference type="GO" id="GO:0046872">
    <property type="term" value="F:metal ion binding"/>
    <property type="evidence" value="ECO:0007669"/>
    <property type="project" value="InterPro"/>
</dbReference>
<dbReference type="SUPFAM" id="SSF52218">
    <property type="entry name" value="Flavoproteins"/>
    <property type="match status" value="1"/>
</dbReference>
<accession>F3Z3G8</accession>
<reference evidence="3 4" key="1">
    <citation type="journal article" date="2011" name="J. Bacteriol.">
        <title>Genome sequence of the mercury-methylating and pleomorphic Desulfovibrio africanus Strain Walvis Bay.</title>
        <authorList>
            <person name="Brown S.D."/>
            <person name="Wall J.D."/>
            <person name="Kucken A.M."/>
            <person name="Gilmour C.C."/>
            <person name="Podar M."/>
            <person name="Brandt C.C."/>
            <person name="Teshima H."/>
            <person name="Detter J.C."/>
            <person name="Han C.S."/>
            <person name="Land M.L."/>
            <person name="Lucas S."/>
            <person name="Han J."/>
            <person name="Pennacchio L."/>
            <person name="Nolan M."/>
            <person name="Pitluck S."/>
            <person name="Woyke T."/>
            <person name="Goodwin L."/>
            <person name="Palumbo A.V."/>
            <person name="Elias D.A."/>
        </authorList>
    </citation>
    <scope>NUCLEOTIDE SEQUENCE [LARGE SCALE GENOMIC DNA]</scope>
    <source>
        <strain evidence="3 4">Walvis Bay</strain>
    </source>
</reference>
<dbReference type="KEGG" id="daf:Desaf_3215"/>